<dbReference type="Proteomes" id="UP000187406">
    <property type="component" value="Unassembled WGS sequence"/>
</dbReference>
<sequence>RRETMGRVVKKKVQTKGQLSTTFTKRRKGLFIKAAELSLLCDVKIVILVEPINEKKRKRKELYSLEHPSFEAIYEGFLNGDVPPDVDVKTKNIMMSLYEENKTLEREKGTKRGDGYWWQVEDFDKYQSIEEFELIVTRMQSLKKDVETKLSISQEWYY</sequence>
<keyword evidence="5" id="KW-0539">Nucleus</keyword>
<feature type="domain" description="MADS-box" evidence="6">
    <location>
        <begin position="3"/>
        <end position="49"/>
    </location>
</feature>
<evidence type="ECO:0000256" key="4">
    <source>
        <dbReference type="ARBA" id="ARBA00023163"/>
    </source>
</evidence>
<dbReference type="PROSITE" id="PS50066">
    <property type="entry name" value="MADS_BOX_2"/>
    <property type="match status" value="1"/>
</dbReference>
<dbReference type="PRINTS" id="PR00404">
    <property type="entry name" value="MADSDOMAIN"/>
</dbReference>
<comment type="subcellular location">
    <subcellularLocation>
        <location evidence="1">Nucleus</location>
    </subcellularLocation>
</comment>
<dbReference type="FunCoup" id="A0A1Q3CKE1">
    <property type="interactions" value="20"/>
</dbReference>
<evidence type="ECO:0000313" key="7">
    <source>
        <dbReference type="EMBL" id="GAV80710.1"/>
    </source>
</evidence>
<organism evidence="7 8">
    <name type="scientific">Cephalotus follicularis</name>
    <name type="common">Albany pitcher plant</name>
    <dbReference type="NCBI Taxonomy" id="3775"/>
    <lineage>
        <taxon>Eukaryota</taxon>
        <taxon>Viridiplantae</taxon>
        <taxon>Streptophyta</taxon>
        <taxon>Embryophyta</taxon>
        <taxon>Tracheophyta</taxon>
        <taxon>Spermatophyta</taxon>
        <taxon>Magnoliopsida</taxon>
        <taxon>eudicotyledons</taxon>
        <taxon>Gunneridae</taxon>
        <taxon>Pentapetalae</taxon>
        <taxon>rosids</taxon>
        <taxon>fabids</taxon>
        <taxon>Oxalidales</taxon>
        <taxon>Cephalotaceae</taxon>
        <taxon>Cephalotus</taxon>
    </lineage>
</organism>
<comment type="caution">
    <text evidence="7">The sequence shown here is derived from an EMBL/GenBank/DDBJ whole genome shotgun (WGS) entry which is preliminary data.</text>
</comment>
<dbReference type="SUPFAM" id="SSF55455">
    <property type="entry name" value="SRF-like"/>
    <property type="match status" value="1"/>
</dbReference>
<accession>A0A1Q3CKE1</accession>
<gene>
    <name evidence="7" type="ORF">CFOL_v3_24170</name>
</gene>
<dbReference type="InParanoid" id="A0A1Q3CKE1"/>
<evidence type="ECO:0000259" key="6">
    <source>
        <dbReference type="PROSITE" id="PS50066"/>
    </source>
</evidence>
<keyword evidence="2" id="KW-0805">Transcription regulation</keyword>
<dbReference type="PANTHER" id="PTHR11945:SF529">
    <property type="entry name" value="MADS-BOX DOMAIN-CONTAINING PROTEIN"/>
    <property type="match status" value="1"/>
</dbReference>
<dbReference type="OrthoDB" id="852113at2759"/>
<keyword evidence="3" id="KW-0238">DNA-binding</keyword>
<proteinExistence type="predicted"/>
<dbReference type="STRING" id="3775.A0A1Q3CKE1"/>
<evidence type="ECO:0000256" key="5">
    <source>
        <dbReference type="ARBA" id="ARBA00023242"/>
    </source>
</evidence>
<dbReference type="GO" id="GO:0000978">
    <property type="term" value="F:RNA polymerase II cis-regulatory region sequence-specific DNA binding"/>
    <property type="evidence" value="ECO:0007669"/>
    <property type="project" value="TreeGrafter"/>
</dbReference>
<dbReference type="Gene3D" id="3.40.1810.10">
    <property type="entry name" value="Transcription factor, MADS-box"/>
    <property type="match status" value="1"/>
</dbReference>
<dbReference type="GO" id="GO:0005634">
    <property type="term" value="C:nucleus"/>
    <property type="evidence" value="ECO:0007669"/>
    <property type="project" value="UniProtKB-SubCell"/>
</dbReference>
<dbReference type="InterPro" id="IPR002100">
    <property type="entry name" value="TF_MADSbox"/>
</dbReference>
<keyword evidence="8" id="KW-1185">Reference proteome</keyword>
<name>A0A1Q3CKE1_CEPFO</name>
<feature type="non-terminal residue" evidence="7">
    <location>
        <position position="1"/>
    </location>
</feature>
<dbReference type="CDD" id="cd00120">
    <property type="entry name" value="MADS"/>
    <property type="match status" value="1"/>
</dbReference>
<protein>
    <submittedName>
        <fullName evidence="7">SRF-TF domain-containing protein</fullName>
    </submittedName>
</protein>
<evidence type="ECO:0000256" key="2">
    <source>
        <dbReference type="ARBA" id="ARBA00023015"/>
    </source>
</evidence>
<dbReference type="Pfam" id="PF00319">
    <property type="entry name" value="SRF-TF"/>
    <property type="match status" value="1"/>
</dbReference>
<dbReference type="PANTHER" id="PTHR11945">
    <property type="entry name" value="MADS BOX PROTEIN"/>
    <property type="match status" value="1"/>
</dbReference>
<evidence type="ECO:0000256" key="3">
    <source>
        <dbReference type="ARBA" id="ARBA00023125"/>
    </source>
</evidence>
<evidence type="ECO:0000313" key="8">
    <source>
        <dbReference type="Proteomes" id="UP000187406"/>
    </source>
</evidence>
<evidence type="ECO:0000256" key="1">
    <source>
        <dbReference type="ARBA" id="ARBA00004123"/>
    </source>
</evidence>
<reference evidence="8" key="1">
    <citation type="submission" date="2016-04" db="EMBL/GenBank/DDBJ databases">
        <title>Cephalotus genome sequencing.</title>
        <authorList>
            <person name="Fukushima K."/>
            <person name="Hasebe M."/>
            <person name="Fang X."/>
        </authorList>
    </citation>
    <scope>NUCLEOTIDE SEQUENCE [LARGE SCALE GENOMIC DNA]</scope>
    <source>
        <strain evidence="8">cv. St1</strain>
    </source>
</reference>
<keyword evidence="4" id="KW-0804">Transcription</keyword>
<dbReference type="EMBL" id="BDDD01002241">
    <property type="protein sequence ID" value="GAV80710.1"/>
    <property type="molecule type" value="Genomic_DNA"/>
</dbReference>
<dbReference type="GO" id="GO:0046983">
    <property type="term" value="F:protein dimerization activity"/>
    <property type="evidence" value="ECO:0007669"/>
    <property type="project" value="InterPro"/>
</dbReference>
<dbReference type="InterPro" id="IPR036879">
    <property type="entry name" value="TF_MADSbox_sf"/>
</dbReference>
<dbReference type="GO" id="GO:0000981">
    <property type="term" value="F:DNA-binding transcription factor activity, RNA polymerase II-specific"/>
    <property type="evidence" value="ECO:0007669"/>
    <property type="project" value="TreeGrafter"/>
</dbReference>
<dbReference type="SMART" id="SM00432">
    <property type="entry name" value="MADS"/>
    <property type="match status" value="1"/>
</dbReference>
<dbReference type="AlphaFoldDB" id="A0A1Q3CKE1"/>